<dbReference type="InterPro" id="IPR032871">
    <property type="entry name" value="AHH_dom_containing"/>
</dbReference>
<keyword evidence="1" id="KW-1133">Transmembrane helix</keyword>
<dbReference type="OrthoDB" id="5513339at2"/>
<gene>
    <name evidence="2" type="ORF">SAMN05444354_113191</name>
</gene>
<dbReference type="EMBL" id="FOAP01000013">
    <property type="protein sequence ID" value="SEM24901.1"/>
    <property type="molecule type" value="Genomic_DNA"/>
</dbReference>
<reference evidence="3" key="1">
    <citation type="submission" date="2016-10" db="EMBL/GenBank/DDBJ databases">
        <authorList>
            <person name="Varghese N."/>
            <person name="Submissions S."/>
        </authorList>
    </citation>
    <scope>NUCLEOTIDE SEQUENCE [LARGE SCALE GENOMIC DNA]</scope>
    <source>
        <strain evidence="3">DSM 17044</strain>
    </source>
</reference>
<keyword evidence="1" id="KW-0812">Transmembrane</keyword>
<accession>A0A1H7WU16</accession>
<feature type="transmembrane region" description="Helical" evidence="1">
    <location>
        <begin position="201"/>
        <end position="220"/>
    </location>
</feature>
<name>A0A1H7WU16_STIAU</name>
<proteinExistence type="predicted"/>
<organism evidence="2 3">
    <name type="scientific">Stigmatella aurantiaca</name>
    <dbReference type="NCBI Taxonomy" id="41"/>
    <lineage>
        <taxon>Bacteria</taxon>
        <taxon>Pseudomonadati</taxon>
        <taxon>Myxococcota</taxon>
        <taxon>Myxococcia</taxon>
        <taxon>Myxococcales</taxon>
        <taxon>Cystobacterineae</taxon>
        <taxon>Archangiaceae</taxon>
        <taxon>Stigmatella</taxon>
    </lineage>
</organism>
<evidence type="ECO:0000256" key="1">
    <source>
        <dbReference type="SAM" id="Phobius"/>
    </source>
</evidence>
<dbReference type="Pfam" id="PF14412">
    <property type="entry name" value="AHH"/>
    <property type="match status" value="1"/>
</dbReference>
<protein>
    <submittedName>
        <fullName evidence="2">A nuclease family of the HNH/ENDO VII superfamily with conserved AHH</fullName>
    </submittedName>
</protein>
<keyword evidence="3" id="KW-1185">Reference proteome</keyword>
<keyword evidence="1" id="KW-0472">Membrane</keyword>
<evidence type="ECO:0000313" key="3">
    <source>
        <dbReference type="Proteomes" id="UP000182719"/>
    </source>
</evidence>
<dbReference type="Proteomes" id="UP000182719">
    <property type="component" value="Unassembled WGS sequence"/>
</dbReference>
<evidence type="ECO:0000313" key="2">
    <source>
        <dbReference type="EMBL" id="SEM24901.1"/>
    </source>
</evidence>
<sequence length="469" mass="50911">MLVVRTDAGARIRGLRLPAVWRILWRAEALILAVLLGCSTARPVSRMDTGADGETLIYIPRAATVEPAGVAPEQVTEAIRKLAREVRLTGSPRQTVERLFQLDALHGDYLYLLRERKILPLEPSGMPLEGALTQEAQNLVSRYRAWCRSAQGVEGDCLGGALVGGKYLDMQGRYMLAMALSKSPVLEEFEKALGEKVSMRAVLQAALGTVVTLLVVLALPEPITKFVAAWATAALVLWVGASTLYNLVTGWFQLMEEVKTATTFDEIREAGEKFGQLFSREAAQAFALIAMALLTHTEKGFAEQVARLPGSAHVSMQAARSEGILLSEVGAVESVAVTAEGFSVALAAGTVAMAVRGARADRTEKHHIATIANMKSSLRGGPWTPLFEELFARAGMRLKDRHNVVPIRGHKGPHPRRYHQLVLESLQSALGGCRSIAECRARLLPALDDLAKQISTPGTELNRLVTLEK</sequence>
<dbReference type="AlphaFoldDB" id="A0A1H7WU16"/>
<feature type="transmembrane region" description="Helical" evidence="1">
    <location>
        <begin position="226"/>
        <end position="248"/>
    </location>
</feature>